<organism evidence="3 4">
    <name type="scientific">Skeletonema marinoi</name>
    <dbReference type="NCBI Taxonomy" id="267567"/>
    <lineage>
        <taxon>Eukaryota</taxon>
        <taxon>Sar</taxon>
        <taxon>Stramenopiles</taxon>
        <taxon>Ochrophyta</taxon>
        <taxon>Bacillariophyta</taxon>
        <taxon>Coscinodiscophyceae</taxon>
        <taxon>Thalassiosirophycidae</taxon>
        <taxon>Thalassiosirales</taxon>
        <taxon>Skeletonemataceae</taxon>
        <taxon>Skeletonema</taxon>
        <taxon>Skeletonema marinoi-dohrnii complex</taxon>
    </lineage>
</organism>
<feature type="compositionally biased region" description="Basic residues" evidence="1">
    <location>
        <begin position="99"/>
        <end position="113"/>
    </location>
</feature>
<proteinExistence type="predicted"/>
<feature type="transmembrane region" description="Helical" evidence="2">
    <location>
        <begin position="919"/>
        <end position="936"/>
    </location>
</feature>
<reference evidence="3" key="1">
    <citation type="submission" date="2023-06" db="EMBL/GenBank/DDBJ databases">
        <title>Survivors Of The Sea: Transcriptome response of Skeletonema marinoi to long-term dormancy.</title>
        <authorList>
            <person name="Pinder M.I.M."/>
            <person name="Kourtchenko O."/>
            <person name="Robertson E.K."/>
            <person name="Larsson T."/>
            <person name="Maumus F."/>
            <person name="Osuna-Cruz C.M."/>
            <person name="Vancaester E."/>
            <person name="Stenow R."/>
            <person name="Vandepoele K."/>
            <person name="Ploug H."/>
            <person name="Bruchert V."/>
            <person name="Godhe A."/>
            <person name="Topel M."/>
        </authorList>
    </citation>
    <scope>NUCLEOTIDE SEQUENCE</scope>
    <source>
        <strain evidence="3">R05AC</strain>
    </source>
</reference>
<feature type="compositionally biased region" description="Polar residues" evidence="1">
    <location>
        <begin position="327"/>
        <end position="340"/>
    </location>
</feature>
<feature type="compositionally biased region" description="Low complexity" evidence="1">
    <location>
        <begin position="370"/>
        <end position="389"/>
    </location>
</feature>
<dbReference type="GO" id="GO:0034976">
    <property type="term" value="P:response to endoplasmic reticulum stress"/>
    <property type="evidence" value="ECO:0007669"/>
    <property type="project" value="TreeGrafter"/>
</dbReference>
<evidence type="ECO:0000256" key="1">
    <source>
        <dbReference type="SAM" id="MobiDB-lite"/>
    </source>
</evidence>
<feature type="compositionally biased region" description="Low complexity" evidence="1">
    <location>
        <begin position="46"/>
        <end position="58"/>
    </location>
</feature>
<protein>
    <submittedName>
        <fullName evidence="3">Membralin</fullName>
    </submittedName>
</protein>
<dbReference type="Proteomes" id="UP001224775">
    <property type="component" value="Unassembled WGS sequence"/>
</dbReference>
<feature type="transmembrane region" description="Helical" evidence="2">
    <location>
        <begin position="771"/>
        <end position="789"/>
    </location>
</feature>
<feature type="transmembrane region" description="Helical" evidence="2">
    <location>
        <begin position="942"/>
        <end position="961"/>
    </location>
</feature>
<feature type="region of interest" description="Disordered" evidence="1">
    <location>
        <begin position="21"/>
        <end position="140"/>
    </location>
</feature>
<evidence type="ECO:0000313" key="3">
    <source>
        <dbReference type="EMBL" id="KAK1744725.1"/>
    </source>
</evidence>
<feature type="compositionally biased region" description="Acidic residues" evidence="1">
    <location>
        <begin position="69"/>
        <end position="79"/>
    </location>
</feature>
<gene>
    <name evidence="3" type="ORF">QTG54_004016</name>
</gene>
<dbReference type="PANTHER" id="PTHR21650:SF4">
    <property type="entry name" value="MEMBRALIN"/>
    <property type="match status" value="1"/>
</dbReference>
<feature type="region of interest" description="Disordered" evidence="1">
    <location>
        <begin position="249"/>
        <end position="397"/>
    </location>
</feature>
<dbReference type="GO" id="GO:0005783">
    <property type="term" value="C:endoplasmic reticulum"/>
    <property type="evidence" value="ECO:0007669"/>
    <property type="project" value="TreeGrafter"/>
</dbReference>
<evidence type="ECO:0000256" key="2">
    <source>
        <dbReference type="SAM" id="Phobius"/>
    </source>
</evidence>
<dbReference type="GO" id="GO:1904294">
    <property type="term" value="P:positive regulation of ERAD pathway"/>
    <property type="evidence" value="ECO:0007669"/>
    <property type="project" value="TreeGrafter"/>
</dbReference>
<dbReference type="EMBL" id="JATAAI010000006">
    <property type="protein sequence ID" value="KAK1744725.1"/>
    <property type="molecule type" value="Genomic_DNA"/>
</dbReference>
<feature type="compositionally biased region" description="Low complexity" evidence="1">
    <location>
        <begin position="274"/>
        <end position="317"/>
    </location>
</feature>
<feature type="compositionally biased region" description="Polar residues" evidence="1">
    <location>
        <begin position="212"/>
        <end position="221"/>
    </location>
</feature>
<evidence type="ECO:0000313" key="4">
    <source>
        <dbReference type="Proteomes" id="UP001224775"/>
    </source>
</evidence>
<keyword evidence="2" id="KW-0812">Transmembrane</keyword>
<feature type="transmembrane region" description="Helical" evidence="2">
    <location>
        <begin position="887"/>
        <end position="907"/>
    </location>
</feature>
<feature type="transmembrane region" description="Helical" evidence="2">
    <location>
        <begin position="410"/>
        <end position="435"/>
    </location>
</feature>
<dbReference type="PANTHER" id="PTHR21650">
    <property type="entry name" value="MEMBRALIN/KINETOCHORE PROTEIN NUF2"/>
    <property type="match status" value="1"/>
</dbReference>
<dbReference type="AlphaFoldDB" id="A0AAD8YGM7"/>
<keyword evidence="2" id="KW-1133">Transmembrane helix</keyword>
<keyword evidence="4" id="KW-1185">Reference proteome</keyword>
<feature type="compositionally biased region" description="Low complexity" evidence="1">
    <location>
        <begin position="21"/>
        <end position="39"/>
    </location>
</feature>
<sequence length="1031" mass="115127">MEYDRALYRVYERIIEDLSMSSNPMETPASSSSSPVNSPLVAIVPSSSSSVNSRGSSSLRRRRRNGQNAEEDGTQEDNDSSSVNNTNVEEEPATTGTSRNRRRRGQRRARQGRTRQQQQQQQIPSGLHTRRAQSQTTPLPFIMPIWMAKKMDAMSNSRNNNTSSNLAASPSNTNDNGYIAGAWRNFRNLLPGIGNRSSYESVATTGQQLSIYQYSPGSSPSNHRDSNDDLGQTTPPRDVEQLHVGEEGLSLPTLEENQSSPSSRSSEGLRRRTSPTTPTRRSRSASTNSSGSPSHRSSPPSFPNSPNLSSSSSSSSSGGERAPISPPTVSLTQRAIQLQMRQARLHSRGGSSEIHTDSDNESYESDALSNDESSSNDGDESSSSTSSGDANNERNETGCSQKNVYGIMRMSFAVGIFHLFVLTSLHVTYIGPYAFRKPGMSRLSSARQRVRSLVGRLDDLRNPPSRKLAFLRNLLEDETEEGQNTAADQTLVNCISYALSTRPEDERSRYYAMFGDSDSKKRRLLSAYDDVGDDDGVIEMISEAMRTNAKRIATNRFMAEPESESESTSTDAAPVVGKDEIVQIKIMYGRKCTGQCSRVRHVDYSNTTIDDDNSTANEKIRLLDQGLRGNPFLRTKNNRRRVEEVNNDIYSSPAYWEEPHYRFSMDDALLYLDEKSAVLHNISIVNVTVTERCLSTGEDDGKLTFFSAVGEFLSQIYGMDSVIINQFMYGIRGSSGSLQTGYLQNLETKERWGWTKQQLESYDGNDSVADWILKKIGALIMSLLAFFLITTVTSLIVRVLTSSGVVLMFPLFSFFRSLGMSGADERILALSYPWIGSARTAIANRQIHPQNHLIWAHVSKILLYYVMYEACQAAWSVVLYAKSIPVALPVWIYGLAMILEYFSMVFVRSAMSAHFFPRISLLYFLAYHLYFYSVPYGFFDVALIPLFMFLMHAMLYTILAFEVSSSSSGVISVETPREVYNKLSWPEWSAQLPSEWTMFLPLNARHIPLHDRVTDEVNGTQRNDVAPAVET</sequence>
<feature type="region of interest" description="Disordered" evidence="1">
    <location>
        <begin position="155"/>
        <end position="174"/>
    </location>
</feature>
<keyword evidence="2" id="KW-0472">Membrane</keyword>
<feature type="region of interest" description="Disordered" evidence="1">
    <location>
        <begin position="212"/>
        <end position="237"/>
    </location>
</feature>
<name>A0AAD8YGM7_9STRA</name>
<comment type="caution">
    <text evidence="3">The sequence shown here is derived from an EMBL/GenBank/DDBJ whole genome shotgun (WGS) entry which is preliminary data.</text>
</comment>
<feature type="transmembrane region" description="Helical" evidence="2">
    <location>
        <begin position="862"/>
        <end position="881"/>
    </location>
</feature>
<accession>A0AAD8YGM7</accession>